<accession>A0ABS5G1X8</accession>
<dbReference type="EC" id="2.7.13.3" evidence="2"/>
<keyword evidence="7 8" id="KW-0067">ATP-binding</keyword>
<dbReference type="PANTHER" id="PTHR41523">
    <property type="entry name" value="TWO-COMPONENT SYSTEM SENSOR PROTEIN"/>
    <property type="match status" value="1"/>
</dbReference>
<keyword evidence="9" id="KW-1185">Reference proteome</keyword>
<evidence type="ECO:0000256" key="6">
    <source>
        <dbReference type="ARBA" id="ARBA00022777"/>
    </source>
</evidence>
<evidence type="ECO:0000256" key="1">
    <source>
        <dbReference type="ARBA" id="ARBA00000085"/>
    </source>
</evidence>
<dbReference type="Gene3D" id="3.30.565.10">
    <property type="entry name" value="Histidine kinase-like ATPase, C-terminal domain"/>
    <property type="match status" value="1"/>
</dbReference>
<keyword evidence="6" id="KW-0418">Kinase</keyword>
<keyword evidence="4" id="KW-0808">Transferase</keyword>
<name>A0ABS5G1X8_9BRAD</name>
<evidence type="ECO:0000256" key="3">
    <source>
        <dbReference type="ARBA" id="ARBA00022553"/>
    </source>
</evidence>
<gene>
    <name evidence="8" type="ORF">JQ619_06020</name>
</gene>
<comment type="caution">
    <text evidence="8">The sequence shown here is derived from an EMBL/GenBank/DDBJ whole genome shotgun (WGS) entry which is preliminary data.</text>
</comment>
<dbReference type="InterPro" id="IPR036890">
    <property type="entry name" value="HATPase_C_sf"/>
</dbReference>
<evidence type="ECO:0000313" key="9">
    <source>
        <dbReference type="Proteomes" id="UP001314635"/>
    </source>
</evidence>
<evidence type="ECO:0000256" key="5">
    <source>
        <dbReference type="ARBA" id="ARBA00022741"/>
    </source>
</evidence>
<dbReference type="PANTHER" id="PTHR41523:SF8">
    <property type="entry name" value="ETHYLENE RESPONSE SENSOR PROTEIN"/>
    <property type="match status" value="1"/>
</dbReference>
<dbReference type="RefSeq" id="WP_049795296.1">
    <property type="nucleotide sequence ID" value="NZ_JABFDP010000001.1"/>
</dbReference>
<evidence type="ECO:0000256" key="7">
    <source>
        <dbReference type="ARBA" id="ARBA00022840"/>
    </source>
</evidence>
<dbReference type="SUPFAM" id="SSF55874">
    <property type="entry name" value="ATPase domain of HSP90 chaperone/DNA topoisomerase II/histidine kinase"/>
    <property type="match status" value="1"/>
</dbReference>
<evidence type="ECO:0000256" key="4">
    <source>
        <dbReference type="ARBA" id="ARBA00022679"/>
    </source>
</evidence>
<dbReference type="EMBL" id="JAFCLK010000005">
    <property type="protein sequence ID" value="MBR1135313.1"/>
    <property type="molecule type" value="Genomic_DNA"/>
</dbReference>
<organism evidence="8 9">
    <name type="scientific">Bradyrhizobium denitrificans</name>
    <dbReference type="NCBI Taxonomy" id="2734912"/>
    <lineage>
        <taxon>Bacteria</taxon>
        <taxon>Pseudomonadati</taxon>
        <taxon>Pseudomonadota</taxon>
        <taxon>Alphaproteobacteria</taxon>
        <taxon>Hyphomicrobiales</taxon>
        <taxon>Nitrobacteraceae</taxon>
        <taxon>Bradyrhizobium</taxon>
    </lineage>
</organism>
<dbReference type="GO" id="GO:0005524">
    <property type="term" value="F:ATP binding"/>
    <property type="evidence" value="ECO:0007669"/>
    <property type="project" value="UniProtKB-KW"/>
</dbReference>
<keyword evidence="3" id="KW-0597">Phosphoprotein</keyword>
<comment type="catalytic activity">
    <reaction evidence="1">
        <text>ATP + protein L-histidine = ADP + protein N-phospho-L-histidine.</text>
        <dbReference type="EC" id="2.7.13.3"/>
    </reaction>
</comment>
<protein>
    <recommendedName>
        <fullName evidence="2">histidine kinase</fullName>
        <ecNumber evidence="2">2.7.13.3</ecNumber>
    </recommendedName>
</protein>
<dbReference type="Proteomes" id="UP001314635">
    <property type="component" value="Unassembled WGS sequence"/>
</dbReference>
<proteinExistence type="predicted"/>
<evidence type="ECO:0000313" key="8">
    <source>
        <dbReference type="EMBL" id="MBR1135313.1"/>
    </source>
</evidence>
<keyword evidence="5" id="KW-0547">Nucleotide-binding</keyword>
<sequence length="121" mass="12905">MLTTVLRPYESGMRGPDVHLGDHAISSMALIFHELATNASKYGALSAESGRVELSWSLDGEDLSITWNEIGGPAVSEPASEGFGSSLVRSTVSRHNGHVTWRWLPDGMIVSIAVAAATLLQ</sequence>
<evidence type="ECO:0000256" key="2">
    <source>
        <dbReference type="ARBA" id="ARBA00012438"/>
    </source>
</evidence>
<reference evidence="9" key="1">
    <citation type="journal article" date="2021" name="ISME J.">
        <title>Evolutionary origin and ecological implication of a unique nif island in free-living Bradyrhizobium lineages.</title>
        <authorList>
            <person name="Tao J."/>
        </authorList>
    </citation>
    <scope>NUCLEOTIDE SEQUENCE [LARGE SCALE GENOMIC DNA]</scope>
    <source>
        <strain evidence="9">SZCCT0094</strain>
    </source>
</reference>